<keyword evidence="4" id="KW-0812">Transmembrane</keyword>
<keyword evidence="9 13" id="KW-0408">Iron</keyword>
<name>A0A0J0XCW7_9TREE</name>
<dbReference type="PRINTS" id="PR00363">
    <property type="entry name" value="CYTOCHROMEB5"/>
</dbReference>
<keyword evidence="6" id="KW-0256">Endoplasmic reticulum</keyword>
<dbReference type="PANTHER" id="PTHR19359">
    <property type="entry name" value="CYTOCHROME B5"/>
    <property type="match status" value="1"/>
</dbReference>
<dbReference type="GO" id="GO:0020037">
    <property type="term" value="F:heme binding"/>
    <property type="evidence" value="ECO:0007669"/>
    <property type="project" value="UniProtKB-UniRule"/>
</dbReference>
<dbReference type="Gene3D" id="3.10.120.10">
    <property type="entry name" value="Cytochrome b5-like heme/steroid binding domain"/>
    <property type="match status" value="1"/>
</dbReference>
<evidence type="ECO:0000256" key="5">
    <source>
        <dbReference type="ARBA" id="ARBA00022723"/>
    </source>
</evidence>
<dbReference type="FunFam" id="3.10.120.10:FF:000002">
    <property type="entry name" value="Cytochrome b5 type B"/>
    <property type="match status" value="1"/>
</dbReference>
<dbReference type="EMBL" id="KQ087278">
    <property type="protein sequence ID" value="KLT38906.1"/>
    <property type="molecule type" value="Genomic_DNA"/>
</dbReference>
<keyword evidence="2" id="KW-0813">Transport</keyword>
<dbReference type="Proteomes" id="UP000053611">
    <property type="component" value="Unassembled WGS sequence"/>
</dbReference>
<dbReference type="AlphaFoldDB" id="A0A0J0XCW7"/>
<keyword evidence="16" id="KW-1185">Reference proteome</keyword>
<evidence type="ECO:0000256" key="7">
    <source>
        <dbReference type="ARBA" id="ARBA00022848"/>
    </source>
</evidence>
<keyword evidence="10" id="KW-0472">Membrane</keyword>
<evidence type="ECO:0000256" key="10">
    <source>
        <dbReference type="ARBA" id="ARBA00023136"/>
    </source>
</evidence>
<dbReference type="InterPro" id="IPR018506">
    <property type="entry name" value="Cyt_B5_heme-BS"/>
</dbReference>
<evidence type="ECO:0000256" key="2">
    <source>
        <dbReference type="ARBA" id="ARBA00022448"/>
    </source>
</evidence>
<dbReference type="InterPro" id="IPR036400">
    <property type="entry name" value="Cyt_B5-like_heme/steroid_sf"/>
</dbReference>
<evidence type="ECO:0000256" key="12">
    <source>
        <dbReference type="ARBA" id="ARBA00038168"/>
    </source>
</evidence>
<dbReference type="PANTHER" id="PTHR19359:SF150">
    <property type="entry name" value="CYTOCHROME B5"/>
    <property type="match status" value="1"/>
</dbReference>
<dbReference type="SUPFAM" id="SSF55856">
    <property type="entry name" value="Cytochrome b5-like heme/steroid binding domain"/>
    <property type="match status" value="1"/>
</dbReference>
<organism evidence="15 16">
    <name type="scientific">Cutaneotrichosporon oleaginosum</name>
    <dbReference type="NCBI Taxonomy" id="879819"/>
    <lineage>
        <taxon>Eukaryota</taxon>
        <taxon>Fungi</taxon>
        <taxon>Dikarya</taxon>
        <taxon>Basidiomycota</taxon>
        <taxon>Agaricomycotina</taxon>
        <taxon>Tremellomycetes</taxon>
        <taxon>Trichosporonales</taxon>
        <taxon>Trichosporonaceae</taxon>
        <taxon>Cutaneotrichosporon</taxon>
    </lineage>
</organism>
<comment type="similarity">
    <text evidence="12 13">Belongs to the cytochrome b5 family.</text>
</comment>
<evidence type="ECO:0000256" key="4">
    <source>
        <dbReference type="ARBA" id="ARBA00022692"/>
    </source>
</evidence>
<evidence type="ECO:0000259" key="14">
    <source>
        <dbReference type="PROSITE" id="PS50255"/>
    </source>
</evidence>
<evidence type="ECO:0000256" key="11">
    <source>
        <dbReference type="ARBA" id="ARBA00037877"/>
    </source>
</evidence>
<evidence type="ECO:0000256" key="1">
    <source>
        <dbReference type="ARBA" id="ARBA00004131"/>
    </source>
</evidence>
<gene>
    <name evidence="15" type="ORF">CC85DRAFT_289099</name>
</gene>
<dbReference type="PROSITE" id="PS50255">
    <property type="entry name" value="CYTOCHROME_B5_2"/>
    <property type="match status" value="1"/>
</dbReference>
<evidence type="ECO:0000256" key="8">
    <source>
        <dbReference type="ARBA" id="ARBA00022982"/>
    </source>
</evidence>
<evidence type="ECO:0000256" key="6">
    <source>
        <dbReference type="ARBA" id="ARBA00022824"/>
    </source>
</evidence>
<evidence type="ECO:0000256" key="9">
    <source>
        <dbReference type="ARBA" id="ARBA00023004"/>
    </source>
</evidence>
<evidence type="ECO:0000256" key="13">
    <source>
        <dbReference type="RuleBase" id="RU362121"/>
    </source>
</evidence>
<dbReference type="STRING" id="879819.A0A0J0XCW7"/>
<dbReference type="GO" id="GO:0005789">
    <property type="term" value="C:endoplasmic reticulum membrane"/>
    <property type="evidence" value="ECO:0007669"/>
    <property type="project" value="UniProtKB-SubCell"/>
</dbReference>
<keyword evidence="8" id="KW-0249">Electron transport</keyword>
<dbReference type="Pfam" id="PF00173">
    <property type="entry name" value="Cyt-b5"/>
    <property type="match status" value="1"/>
</dbReference>
<dbReference type="GeneID" id="28985104"/>
<dbReference type="OrthoDB" id="260519at2759"/>
<dbReference type="InterPro" id="IPR001199">
    <property type="entry name" value="Cyt_B5-like_heme/steroid-bd"/>
</dbReference>
<dbReference type="RefSeq" id="XP_018275397.1">
    <property type="nucleotide sequence ID" value="XM_018424501.1"/>
</dbReference>
<keyword evidence="7" id="KW-0492">Microsome</keyword>
<dbReference type="PROSITE" id="PS00191">
    <property type="entry name" value="CYTOCHROME_B5_1"/>
    <property type="match status" value="1"/>
</dbReference>
<evidence type="ECO:0000256" key="3">
    <source>
        <dbReference type="ARBA" id="ARBA00022617"/>
    </source>
</evidence>
<feature type="domain" description="Cytochrome b5 heme-binding" evidence="14">
    <location>
        <begin position="4"/>
        <end position="80"/>
    </location>
</feature>
<comment type="subcellular location">
    <subcellularLocation>
        <location evidence="1">Endoplasmic reticulum membrane</location>
        <topology evidence="1">Single-pass membrane protein</topology>
        <orientation evidence="1">Cytoplasmic side</orientation>
    </subcellularLocation>
    <subcellularLocation>
        <location evidence="11">Microsome membrane</location>
        <topology evidence="11">Single-pass membrane protein</topology>
        <orientation evidence="11">Cytoplasmic side</orientation>
    </subcellularLocation>
</comment>
<dbReference type="InterPro" id="IPR050668">
    <property type="entry name" value="Cytochrome_b5"/>
</dbReference>
<evidence type="ECO:0000313" key="16">
    <source>
        <dbReference type="Proteomes" id="UP000053611"/>
    </source>
</evidence>
<keyword evidence="3 13" id="KW-0349">Heme</keyword>
<sequence length="126" mass="14217">MSDVKQFTYDELNEHKTRDSLWLTIHKKVYDVTAFLDEHPGGDEVLLEEAGRDGTEAFEDVGHSDEARDMLLKMYLGELKASEFAKNTTTAANGSAQSGAPAPSPVRFLMPVMVLIAWWVYRQYFA</sequence>
<reference evidence="15 16" key="1">
    <citation type="submission" date="2015-03" db="EMBL/GenBank/DDBJ databases">
        <title>Genomics and transcriptomics of the oil-accumulating basidiomycete yeast T. oleaginosus allow insights into substrate utilization and the diverse evolutionary trajectories of mating systems in fungi.</title>
        <authorList>
            <consortium name="DOE Joint Genome Institute"/>
            <person name="Kourist R."/>
            <person name="Kracht O."/>
            <person name="Bracharz F."/>
            <person name="Lipzen A."/>
            <person name="Nolan M."/>
            <person name="Ohm R."/>
            <person name="Grigoriev I."/>
            <person name="Sun S."/>
            <person name="Heitman J."/>
            <person name="Bruck T."/>
            <person name="Nowrousian M."/>
        </authorList>
    </citation>
    <scope>NUCLEOTIDE SEQUENCE [LARGE SCALE GENOMIC DNA]</scope>
    <source>
        <strain evidence="15 16">IBC0246</strain>
    </source>
</reference>
<dbReference type="GO" id="GO:0046872">
    <property type="term" value="F:metal ion binding"/>
    <property type="evidence" value="ECO:0007669"/>
    <property type="project" value="UniProtKB-UniRule"/>
</dbReference>
<evidence type="ECO:0000313" key="15">
    <source>
        <dbReference type="EMBL" id="KLT38906.1"/>
    </source>
</evidence>
<protein>
    <submittedName>
        <fullName evidence="15">Cytochrome b5</fullName>
    </submittedName>
</protein>
<dbReference type="SMART" id="SM01117">
    <property type="entry name" value="Cyt-b5"/>
    <property type="match status" value="1"/>
</dbReference>
<keyword evidence="5 13" id="KW-0479">Metal-binding</keyword>
<accession>A0A0J0XCW7</accession>
<proteinExistence type="inferred from homology"/>